<evidence type="ECO:0000313" key="2">
    <source>
        <dbReference type="EMBL" id="TCO74145.1"/>
    </source>
</evidence>
<organism evidence="2 3">
    <name type="scientific">Rhodovulum euryhalinum</name>
    <dbReference type="NCBI Taxonomy" id="35805"/>
    <lineage>
        <taxon>Bacteria</taxon>
        <taxon>Pseudomonadati</taxon>
        <taxon>Pseudomonadota</taxon>
        <taxon>Alphaproteobacteria</taxon>
        <taxon>Rhodobacterales</taxon>
        <taxon>Paracoccaceae</taxon>
        <taxon>Rhodovulum</taxon>
    </lineage>
</organism>
<keyword evidence="1" id="KW-0812">Transmembrane</keyword>
<keyword evidence="3" id="KW-1185">Reference proteome</keyword>
<keyword evidence="1" id="KW-0472">Membrane</keyword>
<feature type="transmembrane region" description="Helical" evidence="1">
    <location>
        <begin position="44"/>
        <end position="62"/>
    </location>
</feature>
<dbReference type="EMBL" id="SLWW01000001">
    <property type="protein sequence ID" value="TCO74145.1"/>
    <property type="molecule type" value="Genomic_DNA"/>
</dbReference>
<dbReference type="OrthoDB" id="6009065at2"/>
<dbReference type="InterPro" id="IPR021762">
    <property type="entry name" value="DUF3325"/>
</dbReference>
<sequence length="114" mass="11632">MLSWLSLTLAYAGFAALALSMPRHCAQRHPGKPTRLSQRLFQGLGWGGLGLSLWPAIAHWGVSIGLTAWLGLATVAAFALGMALSLVESVAPRGIIALPALAGITAACAASLAG</sequence>
<dbReference type="RefSeq" id="WP_132540706.1">
    <property type="nucleotide sequence ID" value="NZ_SLWW01000001.1"/>
</dbReference>
<keyword evidence="1" id="KW-1133">Transmembrane helix</keyword>
<accession>A0A4R2L4S8</accession>
<dbReference type="Pfam" id="PF11804">
    <property type="entry name" value="DUF3325"/>
    <property type="match status" value="1"/>
</dbReference>
<feature type="transmembrane region" description="Helical" evidence="1">
    <location>
        <begin position="93"/>
        <end position="113"/>
    </location>
</feature>
<feature type="transmembrane region" description="Helical" evidence="1">
    <location>
        <begin position="69"/>
        <end position="87"/>
    </location>
</feature>
<proteinExistence type="predicted"/>
<evidence type="ECO:0000313" key="3">
    <source>
        <dbReference type="Proteomes" id="UP000295142"/>
    </source>
</evidence>
<protein>
    <submittedName>
        <fullName evidence="2">Uncharacterized protein DUF3325</fullName>
    </submittedName>
</protein>
<dbReference type="AlphaFoldDB" id="A0A4R2L4S8"/>
<comment type="caution">
    <text evidence="2">The sequence shown here is derived from an EMBL/GenBank/DDBJ whole genome shotgun (WGS) entry which is preliminary data.</text>
</comment>
<name>A0A4R2L4S8_9RHOB</name>
<dbReference type="Proteomes" id="UP000295142">
    <property type="component" value="Unassembled WGS sequence"/>
</dbReference>
<evidence type="ECO:0000256" key="1">
    <source>
        <dbReference type="SAM" id="Phobius"/>
    </source>
</evidence>
<gene>
    <name evidence="2" type="ORF">EV655_101306</name>
</gene>
<reference evidence="2 3" key="1">
    <citation type="submission" date="2019-03" db="EMBL/GenBank/DDBJ databases">
        <title>Genomic Encyclopedia of Type Strains, Phase IV (KMG-IV): sequencing the most valuable type-strain genomes for metagenomic binning, comparative biology and taxonomic classification.</title>
        <authorList>
            <person name="Goeker M."/>
        </authorList>
    </citation>
    <scope>NUCLEOTIDE SEQUENCE [LARGE SCALE GENOMIC DNA]</scope>
    <source>
        <strain evidence="2 3">DSM 4868</strain>
    </source>
</reference>